<evidence type="ECO:0000256" key="15">
    <source>
        <dbReference type="RuleBase" id="RU000456"/>
    </source>
</evidence>
<feature type="domain" description="Cytochrome oxidase subunit II transmembrane region profile" evidence="20">
    <location>
        <begin position="19"/>
        <end position="114"/>
    </location>
</feature>
<dbReference type="InterPro" id="IPR045187">
    <property type="entry name" value="CcO_II"/>
</dbReference>
<feature type="transmembrane region" description="Helical" evidence="17">
    <location>
        <begin position="44"/>
        <end position="65"/>
    </location>
</feature>
<reference evidence="21" key="1">
    <citation type="submission" date="2020-12" db="EMBL/GenBank/DDBJ databases">
        <title>Methylobrevis albus sp. nov., isolated from fresh water lack sediment.</title>
        <authorList>
            <person name="Zou Q."/>
        </authorList>
    </citation>
    <scope>NUCLEOTIDE SEQUENCE</scope>
    <source>
        <strain evidence="21">L22</strain>
    </source>
</reference>
<keyword evidence="8" id="KW-1278">Translocase</keyword>
<evidence type="ECO:0000256" key="4">
    <source>
        <dbReference type="ARBA" id="ARBA00022448"/>
    </source>
</evidence>
<keyword evidence="22" id="KW-1185">Reference proteome</keyword>
<evidence type="ECO:0000256" key="18">
    <source>
        <dbReference type="SAM" id="SignalP"/>
    </source>
</evidence>
<keyword evidence="11 16" id="KW-0186">Copper</keyword>
<dbReference type="Proteomes" id="UP000631694">
    <property type="component" value="Unassembled WGS sequence"/>
</dbReference>
<evidence type="ECO:0000256" key="5">
    <source>
        <dbReference type="ARBA" id="ARBA00022660"/>
    </source>
</evidence>
<dbReference type="PRINTS" id="PR01166">
    <property type="entry name" value="CYCOXIDASEII"/>
</dbReference>
<dbReference type="Pfam" id="PF02790">
    <property type="entry name" value="COX2_TM"/>
    <property type="match status" value="1"/>
</dbReference>
<evidence type="ECO:0000256" key="1">
    <source>
        <dbReference type="ARBA" id="ARBA00001971"/>
    </source>
</evidence>
<dbReference type="GO" id="GO:0042773">
    <property type="term" value="P:ATP synthesis coupled electron transport"/>
    <property type="evidence" value="ECO:0007669"/>
    <property type="project" value="TreeGrafter"/>
</dbReference>
<dbReference type="Gene3D" id="1.10.287.90">
    <property type="match status" value="1"/>
</dbReference>
<dbReference type="CDD" id="cd13912">
    <property type="entry name" value="CcO_II_C"/>
    <property type="match status" value="1"/>
</dbReference>
<dbReference type="AlphaFoldDB" id="A0A931HYW6"/>
<dbReference type="SUPFAM" id="SSF81464">
    <property type="entry name" value="Cytochrome c oxidase subunit II-like, transmembrane region"/>
    <property type="match status" value="1"/>
</dbReference>
<evidence type="ECO:0000256" key="9">
    <source>
        <dbReference type="ARBA" id="ARBA00022982"/>
    </source>
</evidence>
<keyword evidence="18" id="KW-0732">Signal</keyword>
<evidence type="ECO:0000313" key="22">
    <source>
        <dbReference type="Proteomes" id="UP000631694"/>
    </source>
</evidence>
<dbReference type="InterPro" id="IPR002429">
    <property type="entry name" value="CcO_II-like_C"/>
</dbReference>
<dbReference type="FunFam" id="2.60.40.420:FF:000001">
    <property type="entry name" value="Cytochrome c oxidase subunit 2"/>
    <property type="match status" value="1"/>
</dbReference>
<evidence type="ECO:0000256" key="2">
    <source>
        <dbReference type="ARBA" id="ARBA00004141"/>
    </source>
</evidence>
<organism evidence="21 22">
    <name type="scientific">Methylobrevis albus</name>
    <dbReference type="NCBI Taxonomy" id="2793297"/>
    <lineage>
        <taxon>Bacteria</taxon>
        <taxon>Pseudomonadati</taxon>
        <taxon>Pseudomonadota</taxon>
        <taxon>Alphaproteobacteria</taxon>
        <taxon>Hyphomicrobiales</taxon>
        <taxon>Pleomorphomonadaceae</taxon>
        <taxon>Methylobrevis</taxon>
    </lineage>
</organism>
<keyword evidence="12 17" id="KW-0472">Membrane</keyword>
<comment type="function">
    <text evidence="13 16">Subunits I and II form the functional core of the enzyme complex. Electrons originating in cytochrome c are transferred via heme a and Cu(A) to the binuclear center formed by heme a3 and Cu(B).</text>
</comment>
<evidence type="ECO:0000256" key="17">
    <source>
        <dbReference type="SAM" id="Phobius"/>
    </source>
</evidence>
<sequence length="278" mass="30774">MVAAAAAFAGSATAAAAAQPTPWQASLQPAATEVMADIVWFESFTFWIVTVITLFVLGLLVYICVRFNEKNNPVPSRTSHNTMIEIVWTIAPVLILLVIAIPSFRLLYKQLVIPEADMTVKVTGYQWYWGYEYPDNDGIAFDAYMVEEADITDPVRQPRLLATDYPVVVPVGKTVRLQVTAADVIHSFAMPAFGVKIDALPGRLNETWFRADAPGVYFGQCSELCGQRHAFMPIEIHAVTDEQFAQWATAAKDDIDAAKELLAELTREDTATDQLAQR</sequence>
<dbReference type="GO" id="GO:0005886">
    <property type="term" value="C:plasma membrane"/>
    <property type="evidence" value="ECO:0007669"/>
    <property type="project" value="UniProtKB-SubCell"/>
</dbReference>
<evidence type="ECO:0000256" key="13">
    <source>
        <dbReference type="ARBA" id="ARBA00024688"/>
    </source>
</evidence>
<comment type="cofactor">
    <cofactor evidence="1">
        <name>heme</name>
        <dbReference type="ChEBI" id="CHEBI:30413"/>
    </cofactor>
</comment>
<comment type="caution">
    <text evidence="21">The sequence shown here is derived from an EMBL/GenBank/DDBJ whole genome shotgun (WGS) entry which is preliminary data.</text>
</comment>
<comment type="subcellular location">
    <subcellularLocation>
        <location evidence="15">Cell membrane</location>
        <topology evidence="15">Multi-pass membrane protein</topology>
    </subcellularLocation>
    <subcellularLocation>
        <location evidence="2">Membrane</location>
        <topology evidence="2">Multi-pass membrane protein</topology>
    </subcellularLocation>
</comment>
<dbReference type="Gene3D" id="2.60.40.420">
    <property type="entry name" value="Cupredoxins - blue copper proteins"/>
    <property type="match status" value="1"/>
</dbReference>
<evidence type="ECO:0000256" key="11">
    <source>
        <dbReference type="ARBA" id="ARBA00023008"/>
    </source>
</evidence>
<dbReference type="GO" id="GO:0016491">
    <property type="term" value="F:oxidoreductase activity"/>
    <property type="evidence" value="ECO:0007669"/>
    <property type="project" value="InterPro"/>
</dbReference>
<dbReference type="PANTHER" id="PTHR22888">
    <property type="entry name" value="CYTOCHROME C OXIDASE, SUBUNIT II"/>
    <property type="match status" value="1"/>
</dbReference>
<comment type="similarity">
    <text evidence="3 15">Belongs to the cytochrome c oxidase subunit 2 family.</text>
</comment>
<keyword evidence="6 15" id="KW-0812">Transmembrane</keyword>
<comment type="catalytic activity">
    <reaction evidence="14 16">
        <text>4 Fe(II)-[cytochrome c] + O2 + 8 H(+)(in) = 4 Fe(III)-[cytochrome c] + 2 H2O + 4 H(+)(out)</text>
        <dbReference type="Rhea" id="RHEA:11436"/>
        <dbReference type="Rhea" id="RHEA-COMP:10350"/>
        <dbReference type="Rhea" id="RHEA-COMP:14399"/>
        <dbReference type="ChEBI" id="CHEBI:15377"/>
        <dbReference type="ChEBI" id="CHEBI:15378"/>
        <dbReference type="ChEBI" id="CHEBI:15379"/>
        <dbReference type="ChEBI" id="CHEBI:29033"/>
        <dbReference type="ChEBI" id="CHEBI:29034"/>
        <dbReference type="EC" id="7.1.1.9"/>
    </reaction>
</comment>
<dbReference type="NCBIfam" id="TIGR02866">
    <property type="entry name" value="CoxB"/>
    <property type="match status" value="1"/>
</dbReference>
<feature type="transmembrane region" description="Helical" evidence="17">
    <location>
        <begin position="86"/>
        <end position="108"/>
    </location>
</feature>
<evidence type="ECO:0000256" key="3">
    <source>
        <dbReference type="ARBA" id="ARBA00007866"/>
    </source>
</evidence>
<evidence type="ECO:0000256" key="10">
    <source>
        <dbReference type="ARBA" id="ARBA00022989"/>
    </source>
</evidence>
<evidence type="ECO:0000259" key="19">
    <source>
        <dbReference type="PROSITE" id="PS50857"/>
    </source>
</evidence>
<protein>
    <recommendedName>
        <fullName evidence="16">Cytochrome c oxidase subunit 2</fullName>
        <ecNumber evidence="16">7.1.1.9</ecNumber>
    </recommendedName>
</protein>
<feature type="signal peptide" evidence="18">
    <location>
        <begin position="1"/>
        <end position="17"/>
    </location>
</feature>
<dbReference type="GO" id="GO:0005507">
    <property type="term" value="F:copper ion binding"/>
    <property type="evidence" value="ECO:0007669"/>
    <property type="project" value="InterPro"/>
</dbReference>
<evidence type="ECO:0000259" key="20">
    <source>
        <dbReference type="PROSITE" id="PS50999"/>
    </source>
</evidence>
<feature type="chain" id="PRO_5037779396" description="Cytochrome c oxidase subunit 2" evidence="18">
    <location>
        <begin position="18"/>
        <end position="278"/>
    </location>
</feature>
<dbReference type="PROSITE" id="PS50857">
    <property type="entry name" value="COX2_CUA"/>
    <property type="match status" value="1"/>
</dbReference>
<comment type="cofactor">
    <cofactor evidence="16">
        <name>Cu cation</name>
        <dbReference type="ChEBI" id="CHEBI:23378"/>
    </cofactor>
    <text evidence="16">Binds a copper A center.</text>
</comment>
<proteinExistence type="inferred from homology"/>
<evidence type="ECO:0000256" key="16">
    <source>
        <dbReference type="RuleBase" id="RU004024"/>
    </source>
</evidence>
<dbReference type="PROSITE" id="PS00078">
    <property type="entry name" value="COX2"/>
    <property type="match status" value="1"/>
</dbReference>
<evidence type="ECO:0000256" key="6">
    <source>
        <dbReference type="ARBA" id="ARBA00022692"/>
    </source>
</evidence>
<dbReference type="InterPro" id="IPR008972">
    <property type="entry name" value="Cupredoxin"/>
</dbReference>
<dbReference type="InterPro" id="IPR014222">
    <property type="entry name" value="Cyt_c_oxidase_su2"/>
</dbReference>
<keyword evidence="4 15" id="KW-0813">Transport</keyword>
<feature type="domain" description="Cytochrome oxidase subunit II copper A binding" evidence="19">
    <location>
        <begin position="115"/>
        <end position="250"/>
    </location>
</feature>
<dbReference type="PROSITE" id="PS50999">
    <property type="entry name" value="COX2_TM"/>
    <property type="match status" value="1"/>
</dbReference>
<evidence type="ECO:0000256" key="8">
    <source>
        <dbReference type="ARBA" id="ARBA00022967"/>
    </source>
</evidence>
<evidence type="ECO:0000256" key="12">
    <source>
        <dbReference type="ARBA" id="ARBA00023136"/>
    </source>
</evidence>
<keyword evidence="7 16" id="KW-0479">Metal-binding</keyword>
<dbReference type="Pfam" id="PF00116">
    <property type="entry name" value="COX2"/>
    <property type="match status" value="1"/>
</dbReference>
<gene>
    <name evidence="21" type="primary">coxB</name>
    <name evidence="21" type="ORF">I5731_03960</name>
</gene>
<keyword evidence="5 15" id="KW-0679">Respiratory chain</keyword>
<keyword evidence="9 15" id="KW-0249">Electron transport</keyword>
<name>A0A931HYW6_9HYPH</name>
<dbReference type="InterPro" id="IPR001505">
    <property type="entry name" value="Copper_CuA"/>
</dbReference>
<dbReference type="EMBL" id="JADZLT010000040">
    <property type="protein sequence ID" value="MBH0236970.1"/>
    <property type="molecule type" value="Genomic_DNA"/>
</dbReference>
<dbReference type="GO" id="GO:0004129">
    <property type="term" value="F:cytochrome-c oxidase activity"/>
    <property type="evidence" value="ECO:0007669"/>
    <property type="project" value="UniProtKB-EC"/>
</dbReference>
<dbReference type="InterPro" id="IPR034210">
    <property type="entry name" value="CcO_II_C"/>
</dbReference>
<dbReference type="InterPro" id="IPR036257">
    <property type="entry name" value="Cyt_c_oxidase_su2_TM_sf"/>
</dbReference>
<evidence type="ECO:0000313" key="21">
    <source>
        <dbReference type="EMBL" id="MBH0236970.1"/>
    </source>
</evidence>
<accession>A0A931HYW6</accession>
<dbReference type="PANTHER" id="PTHR22888:SF9">
    <property type="entry name" value="CYTOCHROME C OXIDASE SUBUNIT 2"/>
    <property type="match status" value="1"/>
</dbReference>
<dbReference type="SUPFAM" id="SSF49503">
    <property type="entry name" value="Cupredoxins"/>
    <property type="match status" value="1"/>
</dbReference>
<dbReference type="EC" id="7.1.1.9" evidence="16"/>
<dbReference type="InterPro" id="IPR011759">
    <property type="entry name" value="Cyt_c_oxidase_su2_TM_dom"/>
</dbReference>
<evidence type="ECO:0000256" key="7">
    <source>
        <dbReference type="ARBA" id="ARBA00022723"/>
    </source>
</evidence>
<keyword evidence="10 17" id="KW-1133">Transmembrane helix</keyword>
<evidence type="ECO:0000256" key="14">
    <source>
        <dbReference type="ARBA" id="ARBA00047816"/>
    </source>
</evidence>